<evidence type="ECO:0000313" key="2">
    <source>
        <dbReference type="EMBL" id="QHT09496.1"/>
    </source>
</evidence>
<name>A0A6C0CXD3_9ZZZZ</name>
<dbReference type="AlphaFoldDB" id="A0A6C0CXD3"/>
<sequence>MKCEYCNTDLKTNSSLKYHQKTARYCLIKQGLLEPECEHIIIEEHICEYCKKNLSTKHVLNSHLLTCIIKIENEEKNKKQQQIIQHNKQIEEIKNNYERQIEEIKNNYGRQIEELKIQIREKDNIIASIASQPKTVTNNNNSRSTTNNRQLIINNLIPLTEDEYKKLPEMLTPEHIEQDVLGYIQVASEFLKNKAICTDLSRKMVTHKDENGKLVTDPNMNNLSIKMFNVLTEKSRQIIGQKSLELNDQHSKNEIDNEEFINKACKLSQLRVNIIKMASGDDKNEEDDTENNYINFRIKCIDDVCSNIYERER</sequence>
<protein>
    <submittedName>
        <fullName evidence="2">Uncharacterized protein</fullName>
    </submittedName>
</protein>
<reference evidence="2" key="1">
    <citation type="journal article" date="2020" name="Nature">
        <title>Giant virus diversity and host interactions through global metagenomics.</title>
        <authorList>
            <person name="Schulz F."/>
            <person name="Roux S."/>
            <person name="Paez-Espino D."/>
            <person name="Jungbluth S."/>
            <person name="Walsh D.A."/>
            <person name="Denef V.J."/>
            <person name="McMahon K.D."/>
            <person name="Konstantinidis K.T."/>
            <person name="Eloe-Fadrosh E.A."/>
            <person name="Kyrpides N.C."/>
            <person name="Woyke T."/>
        </authorList>
    </citation>
    <scope>NUCLEOTIDE SEQUENCE</scope>
    <source>
        <strain evidence="2">GVMAG-M-3300023174-102</strain>
    </source>
</reference>
<accession>A0A6C0CXD3</accession>
<feature type="coiled-coil region" evidence="1">
    <location>
        <begin position="69"/>
        <end position="125"/>
    </location>
</feature>
<proteinExistence type="predicted"/>
<evidence type="ECO:0000256" key="1">
    <source>
        <dbReference type="SAM" id="Coils"/>
    </source>
</evidence>
<organism evidence="2">
    <name type="scientific">viral metagenome</name>
    <dbReference type="NCBI Taxonomy" id="1070528"/>
    <lineage>
        <taxon>unclassified sequences</taxon>
        <taxon>metagenomes</taxon>
        <taxon>organismal metagenomes</taxon>
    </lineage>
</organism>
<dbReference type="EMBL" id="MN739512">
    <property type="protein sequence ID" value="QHT09496.1"/>
    <property type="molecule type" value="Genomic_DNA"/>
</dbReference>
<keyword evidence="1" id="KW-0175">Coiled coil</keyword>